<feature type="signal peptide" evidence="1">
    <location>
        <begin position="1"/>
        <end position="20"/>
    </location>
</feature>
<dbReference type="EMBL" id="HACA01024963">
    <property type="protein sequence ID" value="CDW42324.1"/>
    <property type="molecule type" value="Transcribed_RNA"/>
</dbReference>
<sequence>MRLLKLPLIWINIILRSTCGILDGRKFTAHLQISAGCISFFKTCTDCGKMYNSIIHAFTECPCLETLTSFVFGSMKGLINTKSCYLLAIILFGLSVRRNSPPKTKALCYGLRNSKAYIAKNSLCVSRSE</sequence>
<evidence type="ECO:0000313" key="2">
    <source>
        <dbReference type="EMBL" id="CDW42324.1"/>
    </source>
</evidence>
<proteinExistence type="predicted"/>
<protein>
    <submittedName>
        <fullName evidence="2">Uncharacterized protein</fullName>
    </submittedName>
</protein>
<organism evidence="2">
    <name type="scientific">Lepeophtheirus salmonis</name>
    <name type="common">Salmon louse</name>
    <name type="synonym">Caligus salmonis</name>
    <dbReference type="NCBI Taxonomy" id="72036"/>
    <lineage>
        <taxon>Eukaryota</taxon>
        <taxon>Metazoa</taxon>
        <taxon>Ecdysozoa</taxon>
        <taxon>Arthropoda</taxon>
        <taxon>Crustacea</taxon>
        <taxon>Multicrustacea</taxon>
        <taxon>Hexanauplia</taxon>
        <taxon>Copepoda</taxon>
        <taxon>Siphonostomatoida</taxon>
        <taxon>Caligidae</taxon>
        <taxon>Lepeophtheirus</taxon>
    </lineage>
</organism>
<name>A0A0K2UVQ8_LEPSM</name>
<dbReference type="AlphaFoldDB" id="A0A0K2UVQ8"/>
<evidence type="ECO:0000256" key="1">
    <source>
        <dbReference type="SAM" id="SignalP"/>
    </source>
</evidence>
<accession>A0A0K2UVQ8</accession>
<reference evidence="2" key="1">
    <citation type="submission" date="2014-05" db="EMBL/GenBank/DDBJ databases">
        <authorList>
            <person name="Chronopoulou M."/>
        </authorList>
    </citation>
    <scope>NUCLEOTIDE SEQUENCE</scope>
    <source>
        <tissue evidence="2">Whole organism</tissue>
    </source>
</reference>
<feature type="chain" id="PRO_5005489083" evidence="1">
    <location>
        <begin position="21"/>
        <end position="129"/>
    </location>
</feature>
<keyword evidence="1" id="KW-0732">Signal</keyword>